<sequence>MWALSLKKGQDNTRDAIFVQFTLQYAMYVDENEQHPQREMCLHLQTFYGQLENIFLLKFQDLNARRALKLDAAADTDVIILAAVRMCNIAPPDPDLRGLDIHFYSNMGALHMIDALCLQCIVGESREA</sequence>
<reference evidence="1" key="1">
    <citation type="submission" date="2020-11" db="EMBL/GenBank/DDBJ databases">
        <authorList>
            <consortium name="DOE Joint Genome Institute"/>
            <person name="Ahrendt S."/>
            <person name="Riley R."/>
            <person name="Andreopoulos W."/>
            <person name="Labutti K."/>
            <person name="Pangilinan J."/>
            <person name="Ruiz-Duenas F.J."/>
            <person name="Barrasa J.M."/>
            <person name="Sanchez-Garcia M."/>
            <person name="Camarero S."/>
            <person name="Miyauchi S."/>
            <person name="Serrano A."/>
            <person name="Linde D."/>
            <person name="Babiker R."/>
            <person name="Drula E."/>
            <person name="Ayuso-Fernandez I."/>
            <person name="Pacheco R."/>
            <person name="Padilla G."/>
            <person name="Ferreira P."/>
            <person name="Barriuso J."/>
            <person name="Kellner H."/>
            <person name="Castanera R."/>
            <person name="Alfaro M."/>
            <person name="Ramirez L."/>
            <person name="Pisabarro A.G."/>
            <person name="Kuo A."/>
            <person name="Tritt A."/>
            <person name="Lipzen A."/>
            <person name="He G."/>
            <person name="Yan M."/>
            <person name="Ng V."/>
            <person name="Cullen D."/>
            <person name="Martin F."/>
            <person name="Rosso M.-N."/>
            <person name="Henrissat B."/>
            <person name="Hibbett D."/>
            <person name="Martinez A.T."/>
            <person name="Grigoriev I.V."/>
        </authorList>
    </citation>
    <scope>NUCLEOTIDE SEQUENCE</scope>
    <source>
        <strain evidence="1">CIRM-BRFM 674</strain>
    </source>
</reference>
<proteinExistence type="predicted"/>
<dbReference type="EMBL" id="MU155669">
    <property type="protein sequence ID" value="KAF9471531.1"/>
    <property type="molecule type" value="Genomic_DNA"/>
</dbReference>
<gene>
    <name evidence="1" type="ORF">BDN70DRAFT_901283</name>
</gene>
<evidence type="ECO:0000313" key="2">
    <source>
        <dbReference type="Proteomes" id="UP000807469"/>
    </source>
</evidence>
<accession>A0A9P6CLS8</accession>
<name>A0A9P6CLS8_9AGAR</name>
<keyword evidence="2" id="KW-1185">Reference proteome</keyword>
<evidence type="ECO:0000313" key="1">
    <source>
        <dbReference type="EMBL" id="KAF9471531.1"/>
    </source>
</evidence>
<dbReference type="AlphaFoldDB" id="A0A9P6CLS8"/>
<dbReference type="OrthoDB" id="6613063at2759"/>
<protein>
    <submittedName>
        <fullName evidence="1">Uncharacterized protein</fullName>
    </submittedName>
</protein>
<comment type="caution">
    <text evidence="1">The sequence shown here is derived from an EMBL/GenBank/DDBJ whole genome shotgun (WGS) entry which is preliminary data.</text>
</comment>
<organism evidence="1 2">
    <name type="scientific">Pholiota conissans</name>
    <dbReference type="NCBI Taxonomy" id="109636"/>
    <lineage>
        <taxon>Eukaryota</taxon>
        <taxon>Fungi</taxon>
        <taxon>Dikarya</taxon>
        <taxon>Basidiomycota</taxon>
        <taxon>Agaricomycotina</taxon>
        <taxon>Agaricomycetes</taxon>
        <taxon>Agaricomycetidae</taxon>
        <taxon>Agaricales</taxon>
        <taxon>Agaricineae</taxon>
        <taxon>Strophariaceae</taxon>
        <taxon>Pholiota</taxon>
    </lineage>
</organism>
<dbReference type="Proteomes" id="UP000807469">
    <property type="component" value="Unassembled WGS sequence"/>
</dbReference>